<reference evidence="2" key="1">
    <citation type="journal article" date="2023" name="Front. Mar. Sci.">
        <title>A new Merluccius polli reference genome to investigate the effects of global change in West African waters.</title>
        <authorList>
            <person name="Mateo J.L."/>
            <person name="Blanco-Fernandez C."/>
            <person name="Garcia-Vazquez E."/>
            <person name="Machado-Schiaffino G."/>
        </authorList>
    </citation>
    <scope>NUCLEOTIDE SEQUENCE</scope>
    <source>
        <strain evidence="2">C29</strain>
        <tissue evidence="2">Fin</tissue>
    </source>
</reference>
<gene>
    <name evidence="2" type="primary">FANCB</name>
    <name evidence="2" type="ORF">N1851_033459</name>
</gene>
<evidence type="ECO:0000313" key="2">
    <source>
        <dbReference type="EMBL" id="KAK0131754.1"/>
    </source>
</evidence>
<evidence type="ECO:0000256" key="1">
    <source>
        <dbReference type="SAM" id="MobiDB-lite"/>
    </source>
</evidence>
<accession>A0AA47M1A4</accession>
<dbReference type="GO" id="GO:2000042">
    <property type="term" value="P:negative regulation of double-strand break repair via homologous recombination"/>
    <property type="evidence" value="ECO:0007669"/>
    <property type="project" value="TreeGrafter"/>
</dbReference>
<dbReference type="GO" id="GO:0043240">
    <property type="term" value="C:Fanconi anaemia nuclear complex"/>
    <property type="evidence" value="ECO:0007669"/>
    <property type="project" value="InterPro"/>
</dbReference>
<proteinExistence type="predicted"/>
<keyword evidence="3" id="KW-1185">Reference proteome</keyword>
<dbReference type="GO" id="GO:0036297">
    <property type="term" value="P:interstrand cross-link repair"/>
    <property type="evidence" value="ECO:0007669"/>
    <property type="project" value="InterPro"/>
</dbReference>
<dbReference type="Proteomes" id="UP001174136">
    <property type="component" value="Unassembled WGS sequence"/>
</dbReference>
<feature type="region of interest" description="Disordered" evidence="1">
    <location>
        <begin position="545"/>
        <end position="587"/>
    </location>
</feature>
<comment type="caution">
    <text evidence="2">The sequence shown here is derived from an EMBL/GenBank/DDBJ whole genome shotgun (WGS) entry which is preliminary data.</text>
</comment>
<protein>
    <submittedName>
        <fullName evidence="2">Fanconi anemia group B protein</fullName>
    </submittedName>
</protein>
<name>A0AA47M1A4_MERPO</name>
<dbReference type="InterPro" id="IPR033333">
    <property type="entry name" value="FANCB"/>
</dbReference>
<dbReference type="PANTHER" id="PTHR28450:SF1">
    <property type="entry name" value="FANCONI ANEMIA GROUP B PROTEIN"/>
    <property type="match status" value="1"/>
</dbReference>
<dbReference type="GO" id="GO:1990414">
    <property type="term" value="P:replication-born double-strand break repair via sister chromatid exchange"/>
    <property type="evidence" value="ECO:0007669"/>
    <property type="project" value="TreeGrafter"/>
</dbReference>
<organism evidence="2 3">
    <name type="scientific">Merluccius polli</name>
    <name type="common">Benguela hake</name>
    <name type="synonym">Merluccius cadenati</name>
    <dbReference type="NCBI Taxonomy" id="89951"/>
    <lineage>
        <taxon>Eukaryota</taxon>
        <taxon>Metazoa</taxon>
        <taxon>Chordata</taxon>
        <taxon>Craniata</taxon>
        <taxon>Vertebrata</taxon>
        <taxon>Euteleostomi</taxon>
        <taxon>Actinopterygii</taxon>
        <taxon>Neopterygii</taxon>
        <taxon>Teleostei</taxon>
        <taxon>Neoteleostei</taxon>
        <taxon>Acanthomorphata</taxon>
        <taxon>Zeiogadaria</taxon>
        <taxon>Gadariae</taxon>
        <taxon>Gadiformes</taxon>
        <taxon>Gadoidei</taxon>
        <taxon>Merlucciidae</taxon>
        <taxon>Merluccius</taxon>
    </lineage>
</organism>
<evidence type="ECO:0000313" key="3">
    <source>
        <dbReference type="Proteomes" id="UP001174136"/>
    </source>
</evidence>
<dbReference type="PANTHER" id="PTHR28450">
    <property type="entry name" value="FANCONI ANEMIA GROUP B PROTEIN"/>
    <property type="match status" value="1"/>
</dbReference>
<dbReference type="GO" id="GO:1905168">
    <property type="term" value="P:positive regulation of double-strand break repair via homologous recombination"/>
    <property type="evidence" value="ECO:0007669"/>
    <property type="project" value="TreeGrafter"/>
</dbReference>
<feature type="region of interest" description="Disordered" evidence="1">
    <location>
        <begin position="794"/>
        <end position="823"/>
    </location>
</feature>
<dbReference type="EMBL" id="JAOPHQ010006363">
    <property type="protein sequence ID" value="KAK0131754.1"/>
    <property type="molecule type" value="Genomic_DNA"/>
</dbReference>
<dbReference type="AlphaFoldDB" id="A0AA47M1A4"/>
<sequence>MEGITTGTRARAVHRLSFRGVVVSLQCKRESDEIVSRSFRFSRENNAFVAVGADDVSVPCKTRPADADVVTCACVFDLQSRVSAPFVLVETRDAGGNYTYSLIALSGPVTGETRVTFDLPYRLRGEVHVVHGPAVWWTHAGLGFCTAAPLHGAGAGDARPKPIPLSRPVVGVLPLHKGDQVFMIGAVADQCRKGLSGAETLGHALAGPSRGYWLASGDAFDATVLLPYAYVSITRAIWVLCAEKVDGVLKKTSAVAATCEKQLVYFENGVPKEVCQLPFDGPEDLHIVDTGRNGLLIAVCFDQGHVCAIWKDTFQAGFAFNIRTGVAAHWSAVRSAHVDDFLGCGTEQLLLVFEEDDRTRHQLGHFLLTDLCGITFSSGQRNRTDTASHPAADNYLLTFQALESRLQSGLTVVQALQRDVTLKERVVLQAVQALTDIVSGRDPALTHHEQEGLFSLWDEDEEPEGAEVQDEEMQVTSACHTASSRPQVERLWHRFVDDSLVVGAMLTVDSSIPVDCVSLSILTNARPGPPPAVIQTRSQVFWLSTPASSSPTSDLAEVGEPAAKRSKGDDDGGPGQTTTTTTTAPSPRRLAVTGVTRLTSVLSWGRVKCPVMLHYIQRGRAPVDKATQVAFQCGQVSVDIRTDFHSRLLADPKLTTEEDLLSGLSALDRWVFHVDSPQHSLGDMEHCMQRAACCERLKVNPQYLVANSRGPSAAMLLRWRPASRFRGELSVHASQLQMLQFLECLCRFLLASCTIRHLKETGTSREASRVLCLALENEALALKRVASSLLGGEEELRGGGGRGATLPWQPDDSPTADERHRRRRQEWEQDLGWSRRRLSPPVDTALYRTLTRGLTEVRLQADVTGLLLQNQAASWDSRQQQISLVADRDLLGVTALSLSVILRLILFDTQPGHFQLFGEQEHLTQWTSGTAVWCLLLH</sequence>